<name>A0A7I8LCQ8_SPIIN</name>
<proteinExistence type="inferred from homology"/>
<feature type="region of interest" description="Disordered" evidence="4">
    <location>
        <begin position="31"/>
        <end position="51"/>
    </location>
</feature>
<dbReference type="Pfam" id="PF04570">
    <property type="entry name" value="zf-FLZ"/>
    <property type="match status" value="1"/>
</dbReference>
<dbReference type="InterPro" id="IPR007650">
    <property type="entry name" value="Zf-FLZ_dom"/>
</dbReference>
<feature type="region of interest" description="Disordered" evidence="4">
    <location>
        <begin position="69"/>
        <end position="92"/>
    </location>
</feature>
<dbReference type="InterPro" id="IPR044604">
    <property type="entry name" value="FLZ12/13/14"/>
</dbReference>
<evidence type="ECO:0000256" key="1">
    <source>
        <dbReference type="ARBA" id="ARBA00009374"/>
    </source>
</evidence>
<evidence type="ECO:0000313" key="7">
    <source>
        <dbReference type="Proteomes" id="UP000663760"/>
    </source>
</evidence>
<keyword evidence="7" id="KW-1185">Reference proteome</keyword>
<evidence type="ECO:0000259" key="5">
    <source>
        <dbReference type="PROSITE" id="PS51795"/>
    </source>
</evidence>
<gene>
    <name evidence="6" type="ORF">SI8410_13018114</name>
</gene>
<evidence type="ECO:0000256" key="2">
    <source>
        <dbReference type="ARBA" id="ARBA00022723"/>
    </source>
</evidence>
<dbReference type="OrthoDB" id="777466at2759"/>
<evidence type="ECO:0000313" key="6">
    <source>
        <dbReference type="EMBL" id="CAA7407436.1"/>
    </source>
</evidence>
<dbReference type="Proteomes" id="UP000663760">
    <property type="component" value="Chromosome 13"/>
</dbReference>
<evidence type="ECO:0000256" key="3">
    <source>
        <dbReference type="PROSITE-ProRule" id="PRU01131"/>
    </source>
</evidence>
<dbReference type="EMBL" id="LR746276">
    <property type="protein sequence ID" value="CAA7407436.1"/>
    <property type="molecule type" value="Genomic_DNA"/>
</dbReference>
<evidence type="ECO:0000256" key="4">
    <source>
        <dbReference type="SAM" id="MobiDB-lite"/>
    </source>
</evidence>
<keyword evidence="2" id="KW-0479">Metal-binding</keyword>
<feature type="domain" description="FLZ-type" evidence="5">
    <location>
        <begin position="169"/>
        <end position="212"/>
    </location>
</feature>
<protein>
    <recommendedName>
        <fullName evidence="5">FLZ-type domain-containing protein</fullName>
    </recommendedName>
</protein>
<dbReference type="AlphaFoldDB" id="A0A7I8LCQ8"/>
<accession>A0A7I8LCQ8</accession>
<comment type="similarity">
    <text evidence="1">Belongs to the FLZ family.</text>
</comment>
<dbReference type="PROSITE" id="PS51795">
    <property type="entry name" value="ZF_FLZ"/>
    <property type="match status" value="1"/>
</dbReference>
<dbReference type="PANTHER" id="PTHR47208">
    <property type="entry name" value="OS02G0174800 PROTEIN"/>
    <property type="match status" value="1"/>
</dbReference>
<organism evidence="6 7">
    <name type="scientific">Spirodela intermedia</name>
    <name type="common">Intermediate duckweed</name>
    <dbReference type="NCBI Taxonomy" id="51605"/>
    <lineage>
        <taxon>Eukaryota</taxon>
        <taxon>Viridiplantae</taxon>
        <taxon>Streptophyta</taxon>
        <taxon>Embryophyta</taxon>
        <taxon>Tracheophyta</taxon>
        <taxon>Spermatophyta</taxon>
        <taxon>Magnoliopsida</taxon>
        <taxon>Liliopsida</taxon>
        <taxon>Araceae</taxon>
        <taxon>Lemnoideae</taxon>
        <taxon>Spirodela</taxon>
    </lineage>
</organism>
<dbReference type="PANTHER" id="PTHR47208:SF1">
    <property type="entry name" value="OS02G0174800 PROTEIN"/>
    <property type="match status" value="1"/>
</dbReference>
<reference evidence="6" key="1">
    <citation type="submission" date="2020-02" db="EMBL/GenBank/DDBJ databases">
        <authorList>
            <person name="Scholz U."/>
            <person name="Mascher M."/>
            <person name="Fiebig A."/>
        </authorList>
    </citation>
    <scope>NUCLEOTIDE SEQUENCE</scope>
</reference>
<sequence length="239" mass="25523">MMVGGSHGRRLFSAGLRSANKLSLLVGLGESFSSSPGGEGHSRPPGAWSPRNFDFDRAVGLGIVAAMNDGEPPRAAPVTKSAPPPTRSVPIPIVFATTGGQRGNEWRDEEETELSEGYTCVISDVGPPAVQKMVCSDDSVGDGWEPSSAGLFETPPPPAWPSLLPPPEDFLNRCFRCGKKLHGLDIFMYRGEKAFCSAECRCQQMVSEEQREKKMPFDCSMSPCSATAPLFFPAGVAAA</sequence>
<feature type="zinc finger region" description="FLZ-type" evidence="3">
    <location>
        <begin position="169"/>
        <end position="212"/>
    </location>
</feature>
<dbReference type="GO" id="GO:0046872">
    <property type="term" value="F:metal ion binding"/>
    <property type="evidence" value="ECO:0007669"/>
    <property type="project" value="UniProtKB-KW"/>
</dbReference>